<dbReference type="SUPFAM" id="SSF58038">
    <property type="entry name" value="SNARE fusion complex"/>
    <property type="match status" value="1"/>
</dbReference>
<dbReference type="AlphaFoldDB" id="A0A023AWU6"/>
<dbReference type="VEuPathDB" id="CryptoDB:GNI_181780"/>
<dbReference type="GeneID" id="22916093"/>
<dbReference type="GO" id="GO:0005794">
    <property type="term" value="C:Golgi apparatus"/>
    <property type="evidence" value="ECO:0007669"/>
    <property type="project" value="TreeGrafter"/>
</dbReference>
<evidence type="ECO:0000256" key="4">
    <source>
        <dbReference type="ARBA" id="ARBA00023139"/>
    </source>
</evidence>
<keyword evidence="13" id="KW-1185">Reference proteome</keyword>
<reference evidence="12" key="1">
    <citation type="submission" date="2013-12" db="EMBL/GenBank/DDBJ databases">
        <authorList>
            <person name="Omoto C.K."/>
            <person name="Sibley D."/>
            <person name="Venepally P."/>
            <person name="Hadjithomas M."/>
            <person name="Karamycheva S."/>
            <person name="Brunk B."/>
            <person name="Roos D."/>
            <person name="Caler E."/>
            <person name="Lorenzi H."/>
        </authorList>
    </citation>
    <scope>NUCLEOTIDE SEQUENCE</scope>
</reference>
<dbReference type="Pfam" id="PF13774">
    <property type="entry name" value="Longin"/>
    <property type="match status" value="1"/>
</dbReference>
<evidence type="ECO:0000256" key="9">
    <source>
        <dbReference type="SAM" id="SignalP"/>
    </source>
</evidence>
<dbReference type="SUPFAM" id="SSF64356">
    <property type="entry name" value="SNARE-like"/>
    <property type="match status" value="1"/>
</dbReference>
<proteinExistence type="inferred from homology"/>
<evidence type="ECO:0000256" key="7">
    <source>
        <dbReference type="ARBA" id="ARBA00046278"/>
    </source>
</evidence>
<keyword evidence="8" id="KW-0175">Coiled coil</keyword>
<organism evidence="12 13">
    <name type="scientific">Gregarina niphandrodes</name>
    <name type="common">Septate eugregarine</name>
    <dbReference type="NCBI Taxonomy" id="110365"/>
    <lineage>
        <taxon>Eukaryota</taxon>
        <taxon>Sar</taxon>
        <taxon>Alveolata</taxon>
        <taxon>Apicomplexa</taxon>
        <taxon>Conoidasida</taxon>
        <taxon>Gregarinasina</taxon>
        <taxon>Eugregarinorida</taxon>
        <taxon>Gregarinidae</taxon>
        <taxon>Gregarina</taxon>
    </lineage>
</organism>
<protein>
    <submittedName>
        <fullName evidence="12">Synaptobrevin-like protein YKT6</fullName>
    </submittedName>
</protein>
<dbReference type="GO" id="GO:0005484">
    <property type="term" value="F:SNAP receptor activity"/>
    <property type="evidence" value="ECO:0007669"/>
    <property type="project" value="TreeGrafter"/>
</dbReference>
<keyword evidence="2" id="KW-0488">Methylation</keyword>
<gene>
    <name evidence="12" type="ORF">GNI_181780</name>
</gene>
<dbReference type="Gene3D" id="1.20.5.110">
    <property type="match status" value="1"/>
</dbReference>
<evidence type="ECO:0000259" key="10">
    <source>
        <dbReference type="PROSITE" id="PS50859"/>
    </source>
</evidence>
<dbReference type="Proteomes" id="UP000019763">
    <property type="component" value="Unassembled WGS sequence"/>
</dbReference>
<evidence type="ECO:0000256" key="6">
    <source>
        <dbReference type="ARBA" id="ARBA00023289"/>
    </source>
</evidence>
<dbReference type="Gene3D" id="3.30.450.50">
    <property type="entry name" value="Longin domain"/>
    <property type="match status" value="1"/>
</dbReference>
<name>A0A023AWU6_GRENI</name>
<dbReference type="RefSeq" id="XP_011133521.1">
    <property type="nucleotide sequence ID" value="XM_011135219.1"/>
</dbReference>
<comment type="caution">
    <text evidence="12">The sequence shown here is derived from an EMBL/GenBank/DDBJ whole genome shotgun (WGS) entry which is preliminary data.</text>
</comment>
<keyword evidence="3" id="KW-0472">Membrane</keyword>
<sequence length="208" mass="23670">MGLISLLIFHVKEAAAEPTAFLLSKHLDLSQFNFFMRSTIAEHVVFHSRLIAARTPVGQRQSIKFDQDIGMCHSYVHQCGLGGTVISDCEYPPRVAFVLLNRALSAFVTKYPPEQWERLESDPPASQFAYPEGSELLANFQDPKKADDLSRIQEDLKEVHNVMVVTMEKLLQRGENLDILMTRTTDLSAASEKFYRQAKAQNQCCKWY</sequence>
<dbReference type="CDD" id="cd14824">
    <property type="entry name" value="Longin"/>
    <property type="match status" value="1"/>
</dbReference>
<comment type="similarity">
    <text evidence="1">Belongs to the synaptobrevin family.</text>
</comment>
<dbReference type="OMA" id="HYIGIIR"/>
<dbReference type="PROSITE" id="PS50859">
    <property type="entry name" value="LONGIN"/>
    <property type="match status" value="1"/>
</dbReference>
<dbReference type="OrthoDB" id="27923at2759"/>
<evidence type="ECO:0000256" key="5">
    <source>
        <dbReference type="ARBA" id="ARBA00023288"/>
    </source>
</evidence>
<comment type="subcellular location">
    <subcellularLocation>
        <location evidence="7">Endomembrane system</location>
        <topology evidence="7">Lipid-anchor</topology>
        <orientation evidence="7">Cytoplasmic side</orientation>
    </subcellularLocation>
</comment>
<keyword evidence="9" id="KW-0732">Signal</keyword>
<evidence type="ECO:0000313" key="12">
    <source>
        <dbReference type="EMBL" id="EZG43221.1"/>
    </source>
</evidence>
<keyword evidence="5" id="KW-0449">Lipoprotein</keyword>
<evidence type="ECO:0000259" key="11">
    <source>
        <dbReference type="PROSITE" id="PS50892"/>
    </source>
</evidence>
<feature type="domain" description="Longin" evidence="10">
    <location>
        <begin position="7"/>
        <end position="132"/>
    </location>
</feature>
<dbReference type="InterPro" id="IPR010908">
    <property type="entry name" value="Longin_dom"/>
</dbReference>
<keyword evidence="4" id="KW-0564">Palmitate</keyword>
<dbReference type="PROSITE" id="PS50892">
    <property type="entry name" value="V_SNARE"/>
    <property type="match status" value="1"/>
</dbReference>
<dbReference type="Pfam" id="PF00957">
    <property type="entry name" value="Synaptobrevin"/>
    <property type="match status" value="1"/>
</dbReference>
<dbReference type="eggNOG" id="KOG0861">
    <property type="taxonomic scope" value="Eukaryota"/>
</dbReference>
<evidence type="ECO:0000256" key="2">
    <source>
        <dbReference type="ARBA" id="ARBA00022481"/>
    </source>
</evidence>
<dbReference type="EMBL" id="AFNH02001374">
    <property type="protein sequence ID" value="EZG43221.1"/>
    <property type="molecule type" value="Genomic_DNA"/>
</dbReference>
<feature type="chain" id="PRO_5001514726" evidence="9">
    <location>
        <begin position="17"/>
        <end position="208"/>
    </location>
</feature>
<feature type="signal peptide" evidence="9">
    <location>
        <begin position="1"/>
        <end position="16"/>
    </location>
</feature>
<dbReference type="PANTHER" id="PTHR45806:SF1">
    <property type="entry name" value="SYNAPTOBREVIN HOMOLOG YKT6"/>
    <property type="match status" value="1"/>
</dbReference>
<dbReference type="PANTHER" id="PTHR45806">
    <property type="entry name" value="SYNAPTOBREVIN HOMOLOG YKT6"/>
    <property type="match status" value="1"/>
</dbReference>
<dbReference type="SMART" id="SM01270">
    <property type="entry name" value="Longin"/>
    <property type="match status" value="1"/>
</dbReference>
<feature type="domain" description="V-SNARE coiled-coil homology" evidence="11">
    <location>
        <begin position="148"/>
        <end position="208"/>
    </location>
</feature>
<accession>A0A023AWU6</accession>
<evidence type="ECO:0000256" key="8">
    <source>
        <dbReference type="PROSITE-ProRule" id="PRU00290"/>
    </source>
</evidence>
<evidence type="ECO:0000256" key="1">
    <source>
        <dbReference type="ARBA" id="ARBA00008025"/>
    </source>
</evidence>
<dbReference type="InterPro" id="IPR042855">
    <property type="entry name" value="V_SNARE_CC"/>
</dbReference>
<dbReference type="GO" id="GO:0006888">
    <property type="term" value="P:endoplasmic reticulum to Golgi vesicle-mediated transport"/>
    <property type="evidence" value="ECO:0007669"/>
    <property type="project" value="TreeGrafter"/>
</dbReference>
<evidence type="ECO:0000313" key="13">
    <source>
        <dbReference type="Proteomes" id="UP000019763"/>
    </source>
</evidence>
<keyword evidence="6" id="KW-0636">Prenylation</keyword>
<dbReference type="InterPro" id="IPR011012">
    <property type="entry name" value="Longin-like_dom_sf"/>
</dbReference>
<evidence type="ECO:0000256" key="3">
    <source>
        <dbReference type="ARBA" id="ARBA00023136"/>
    </source>
</evidence>